<dbReference type="SMART" id="SM00298">
    <property type="entry name" value="CHROMO"/>
    <property type="match status" value="1"/>
</dbReference>
<feature type="region of interest" description="Disordered" evidence="6">
    <location>
        <begin position="110"/>
        <end position="222"/>
    </location>
</feature>
<evidence type="ECO:0000256" key="4">
    <source>
        <dbReference type="ARBA" id="ARBA00023163"/>
    </source>
</evidence>
<dbReference type="OrthoDB" id="124855at2759"/>
<keyword evidence="2" id="KW-0156">Chromatin regulator</keyword>
<dbReference type="GO" id="GO:0005634">
    <property type="term" value="C:nucleus"/>
    <property type="evidence" value="ECO:0007669"/>
    <property type="project" value="UniProtKB-SubCell"/>
</dbReference>
<dbReference type="STRING" id="195883.A0A482XPG9"/>
<evidence type="ECO:0000256" key="5">
    <source>
        <dbReference type="ARBA" id="ARBA00023242"/>
    </source>
</evidence>
<keyword evidence="5" id="KW-0539">Nucleus</keyword>
<dbReference type="Pfam" id="PF05712">
    <property type="entry name" value="MRG"/>
    <property type="match status" value="1"/>
</dbReference>
<accession>A0A482XPG9</accession>
<feature type="region of interest" description="Disordered" evidence="6">
    <location>
        <begin position="339"/>
        <end position="390"/>
    </location>
</feature>
<comment type="subcellular location">
    <subcellularLocation>
        <location evidence="1">Nucleus</location>
    </subcellularLocation>
</comment>
<dbReference type="InterPro" id="IPR038217">
    <property type="entry name" value="MRG_C_sf"/>
</dbReference>
<dbReference type="InterPro" id="IPR026541">
    <property type="entry name" value="MRG_dom"/>
</dbReference>
<sequence length="558" mass="64515">MSTENPPTSLPPPETVPEHLQDKMKDSSYKYLVVEDIAVGEKVLCHQGSLIYEAKILQIGICKETRKPEYRIHYYGWKKTYDEWVPQSRILKLNEINLKKKRELEISLSKAKESKSKKKGTNTKSKKSKSSDSSSQSTGSSSSSQSSSNSQRHLSADKSTPENSTRSELKEDKVTEDLEGYDTLDEESKRRRIDKEQETRNEGTTNGEKVHINQNDNRSGDACDVDLKKKRINKVYFLKAYDASEYEESKVISERRSIRLSVKPRITYEEQKTTNKEKYVPESSQQKFLNLIEQKFKAENEPSCSNGQAEGVFPITEDKLKYSLIVGKALEKTAVAKIRRTSDKSENAGPSSTETGSDKPKKSLSVNTKKSTSKKAQTKSPATSKENVDQKIEPLTFPTLPKELKTFLIDDWDFMIRQHKLCFLPVEYTVEKICNHFISCESMHDGVEKEKVCHVMSFVQHYFDAGLEKLLLFKNEQPQKNEIKELHPTKKMSEIYGGTHLVRLMSHFEEKNWKDMGKEDFDYFSKVMKLFLEYLIQKLEEYCYSSYYIDFDHFHRLK</sequence>
<dbReference type="InterPro" id="IPR008676">
    <property type="entry name" value="MRG"/>
</dbReference>
<dbReference type="Gene3D" id="2.30.30.140">
    <property type="match status" value="1"/>
</dbReference>
<comment type="caution">
    <text evidence="8">The sequence shown here is derived from an EMBL/GenBank/DDBJ whole genome shotgun (WGS) entry which is preliminary data.</text>
</comment>
<dbReference type="AlphaFoldDB" id="A0A482XPG9"/>
<proteinExistence type="predicted"/>
<dbReference type="PROSITE" id="PS51640">
    <property type="entry name" value="MRG"/>
    <property type="match status" value="1"/>
</dbReference>
<dbReference type="SUPFAM" id="SSF54160">
    <property type="entry name" value="Chromo domain-like"/>
    <property type="match status" value="1"/>
</dbReference>
<dbReference type="PANTHER" id="PTHR10880">
    <property type="entry name" value="MORTALITY FACTOR 4-LIKE PROTEIN"/>
    <property type="match status" value="1"/>
</dbReference>
<evidence type="ECO:0000256" key="6">
    <source>
        <dbReference type="SAM" id="MobiDB-lite"/>
    </source>
</evidence>
<keyword evidence="4" id="KW-0804">Transcription</keyword>
<dbReference type="EMBL" id="QKKF02003639">
    <property type="protein sequence ID" value="RZF47646.1"/>
    <property type="molecule type" value="Genomic_DNA"/>
</dbReference>
<dbReference type="GO" id="GO:0000123">
    <property type="term" value="C:histone acetyltransferase complex"/>
    <property type="evidence" value="ECO:0007669"/>
    <property type="project" value="TreeGrafter"/>
</dbReference>
<dbReference type="InterPro" id="IPR016197">
    <property type="entry name" value="Chromo-like_dom_sf"/>
</dbReference>
<evidence type="ECO:0000313" key="9">
    <source>
        <dbReference type="Proteomes" id="UP000291343"/>
    </source>
</evidence>
<evidence type="ECO:0000259" key="7">
    <source>
        <dbReference type="SMART" id="SM00298"/>
    </source>
</evidence>
<feature type="compositionally biased region" description="Basic and acidic residues" evidence="6">
    <location>
        <begin position="154"/>
        <end position="176"/>
    </location>
</feature>
<keyword evidence="9" id="KW-1185">Reference proteome</keyword>
<evidence type="ECO:0000313" key="8">
    <source>
        <dbReference type="EMBL" id="RZF47646.1"/>
    </source>
</evidence>
<dbReference type="InParanoid" id="A0A482XPG9"/>
<feature type="domain" description="Chromo" evidence="7">
    <location>
        <begin position="37"/>
        <end position="106"/>
    </location>
</feature>
<feature type="compositionally biased region" description="Basic residues" evidence="6">
    <location>
        <begin position="115"/>
        <end position="128"/>
    </location>
</feature>
<feature type="compositionally biased region" description="Low complexity" evidence="6">
    <location>
        <begin position="131"/>
        <end position="150"/>
    </location>
</feature>
<protein>
    <recommendedName>
        <fullName evidence="7">Chromo domain-containing protein</fullName>
    </recommendedName>
</protein>
<dbReference type="GO" id="GO:0006355">
    <property type="term" value="P:regulation of DNA-templated transcription"/>
    <property type="evidence" value="ECO:0007669"/>
    <property type="project" value="InterPro"/>
</dbReference>
<dbReference type="PANTHER" id="PTHR10880:SF15">
    <property type="entry name" value="MSL COMPLEX SUBUNIT 3"/>
    <property type="match status" value="1"/>
</dbReference>
<evidence type="ECO:0000256" key="1">
    <source>
        <dbReference type="ARBA" id="ARBA00004123"/>
    </source>
</evidence>
<dbReference type="InterPro" id="IPR000953">
    <property type="entry name" value="Chromo/chromo_shadow_dom"/>
</dbReference>
<dbReference type="GO" id="GO:0006325">
    <property type="term" value="P:chromatin organization"/>
    <property type="evidence" value="ECO:0007669"/>
    <property type="project" value="UniProtKB-KW"/>
</dbReference>
<dbReference type="InterPro" id="IPR053820">
    <property type="entry name" value="MSL3_chromo-like"/>
</dbReference>
<dbReference type="Proteomes" id="UP000291343">
    <property type="component" value="Unassembled WGS sequence"/>
</dbReference>
<organism evidence="8 9">
    <name type="scientific">Laodelphax striatellus</name>
    <name type="common">Small brown planthopper</name>
    <name type="synonym">Delphax striatella</name>
    <dbReference type="NCBI Taxonomy" id="195883"/>
    <lineage>
        <taxon>Eukaryota</taxon>
        <taxon>Metazoa</taxon>
        <taxon>Ecdysozoa</taxon>
        <taxon>Arthropoda</taxon>
        <taxon>Hexapoda</taxon>
        <taxon>Insecta</taxon>
        <taxon>Pterygota</taxon>
        <taxon>Neoptera</taxon>
        <taxon>Paraneoptera</taxon>
        <taxon>Hemiptera</taxon>
        <taxon>Auchenorrhyncha</taxon>
        <taxon>Fulgoroidea</taxon>
        <taxon>Delphacidae</taxon>
        <taxon>Criomorphinae</taxon>
        <taxon>Laodelphax</taxon>
    </lineage>
</organism>
<name>A0A482XPG9_LAOST</name>
<dbReference type="Pfam" id="PF22732">
    <property type="entry name" value="MSL3_chromo-like"/>
    <property type="match status" value="1"/>
</dbReference>
<dbReference type="SMR" id="A0A482XPG9"/>
<keyword evidence="3" id="KW-0805">Transcription regulation</keyword>
<gene>
    <name evidence="8" type="ORF">LSTR_LSTR009530</name>
</gene>
<feature type="compositionally biased region" description="Polar residues" evidence="6">
    <location>
        <begin position="202"/>
        <end position="217"/>
    </location>
</feature>
<reference evidence="8 9" key="1">
    <citation type="journal article" date="2017" name="Gigascience">
        <title>Genome sequence of the small brown planthopper, Laodelphax striatellus.</title>
        <authorList>
            <person name="Zhu J."/>
            <person name="Jiang F."/>
            <person name="Wang X."/>
            <person name="Yang P."/>
            <person name="Bao Y."/>
            <person name="Zhao W."/>
            <person name="Wang W."/>
            <person name="Lu H."/>
            <person name="Wang Q."/>
            <person name="Cui N."/>
            <person name="Li J."/>
            <person name="Chen X."/>
            <person name="Luo L."/>
            <person name="Yu J."/>
            <person name="Kang L."/>
            <person name="Cui F."/>
        </authorList>
    </citation>
    <scope>NUCLEOTIDE SEQUENCE [LARGE SCALE GENOMIC DNA]</scope>
    <source>
        <strain evidence="8">Lst14</strain>
    </source>
</reference>
<evidence type="ECO:0000256" key="2">
    <source>
        <dbReference type="ARBA" id="ARBA00022853"/>
    </source>
</evidence>
<dbReference type="Gene3D" id="1.10.274.30">
    <property type="entry name" value="MRG domain"/>
    <property type="match status" value="1"/>
</dbReference>
<feature type="compositionally biased region" description="Basic and acidic residues" evidence="6">
    <location>
        <begin position="186"/>
        <end position="201"/>
    </location>
</feature>
<evidence type="ECO:0000256" key="3">
    <source>
        <dbReference type="ARBA" id="ARBA00023015"/>
    </source>
</evidence>